<name>A0A8D2LZ23_ZONAL</name>
<keyword evidence="2" id="KW-1185">Reference proteome</keyword>
<sequence>HPTGFFLPFPKRAWKDAQKGPLLFDDLPPSSSADSGMGALCSLMVFHLPAVVTQVRSCVPPQPLWEQPRVQPVVLDT</sequence>
<reference evidence="1" key="2">
    <citation type="submission" date="2025-09" db="UniProtKB">
        <authorList>
            <consortium name="Ensembl"/>
        </authorList>
    </citation>
    <scope>IDENTIFICATION</scope>
</reference>
<evidence type="ECO:0000313" key="2">
    <source>
        <dbReference type="Proteomes" id="UP000694413"/>
    </source>
</evidence>
<dbReference type="Ensembl" id="ENSZALT00000001159.1">
    <property type="protein sequence ID" value="ENSZALP00000000637.1"/>
    <property type="gene ID" value="ENSZALG00000000785.1"/>
</dbReference>
<reference evidence="1" key="1">
    <citation type="submission" date="2025-08" db="UniProtKB">
        <authorList>
            <consortium name="Ensembl"/>
        </authorList>
    </citation>
    <scope>IDENTIFICATION</scope>
</reference>
<organism evidence="1 2">
    <name type="scientific">Zonotrichia albicollis</name>
    <name type="common">White-throated sparrow</name>
    <name type="synonym">Fringilla albicollis</name>
    <dbReference type="NCBI Taxonomy" id="44394"/>
    <lineage>
        <taxon>Eukaryota</taxon>
        <taxon>Metazoa</taxon>
        <taxon>Chordata</taxon>
        <taxon>Craniata</taxon>
        <taxon>Vertebrata</taxon>
        <taxon>Euteleostomi</taxon>
        <taxon>Archelosauria</taxon>
        <taxon>Archosauria</taxon>
        <taxon>Dinosauria</taxon>
        <taxon>Saurischia</taxon>
        <taxon>Theropoda</taxon>
        <taxon>Coelurosauria</taxon>
        <taxon>Aves</taxon>
        <taxon>Neognathae</taxon>
        <taxon>Neoaves</taxon>
        <taxon>Telluraves</taxon>
        <taxon>Australaves</taxon>
        <taxon>Passeriformes</taxon>
        <taxon>Passerellidae</taxon>
        <taxon>Zonotrichia</taxon>
    </lineage>
</organism>
<accession>A0A8D2LZ23</accession>
<proteinExistence type="predicted"/>
<dbReference type="AlphaFoldDB" id="A0A8D2LZ23"/>
<evidence type="ECO:0000313" key="1">
    <source>
        <dbReference type="Ensembl" id="ENSZALP00000000637.1"/>
    </source>
</evidence>
<protein>
    <submittedName>
        <fullName evidence="1">Uncharacterized protein</fullName>
    </submittedName>
</protein>
<dbReference type="Proteomes" id="UP000694413">
    <property type="component" value="Unassembled WGS sequence"/>
</dbReference>